<dbReference type="PANTHER" id="PTHR24028">
    <property type="entry name" value="CADHERIN-87A"/>
    <property type="match status" value="1"/>
</dbReference>
<evidence type="ECO:0000256" key="4">
    <source>
        <dbReference type="ARBA" id="ARBA00022837"/>
    </source>
</evidence>
<dbReference type="InterPro" id="IPR015919">
    <property type="entry name" value="Cadherin-like_sf"/>
</dbReference>
<dbReference type="AlphaFoldDB" id="V4AU92"/>
<feature type="domain" description="Cadherin" evidence="10">
    <location>
        <begin position="203"/>
        <end position="306"/>
    </location>
</feature>
<keyword evidence="2" id="KW-0812">Transmembrane</keyword>
<dbReference type="RefSeq" id="XP_009048476.1">
    <property type="nucleotide sequence ID" value="XM_009050228.1"/>
</dbReference>
<dbReference type="InterPro" id="IPR020894">
    <property type="entry name" value="Cadherin_CS"/>
</dbReference>
<reference evidence="11 12" key="1">
    <citation type="journal article" date="2013" name="Nature">
        <title>Insights into bilaterian evolution from three spiralian genomes.</title>
        <authorList>
            <person name="Simakov O."/>
            <person name="Marletaz F."/>
            <person name="Cho S.J."/>
            <person name="Edsinger-Gonzales E."/>
            <person name="Havlak P."/>
            <person name="Hellsten U."/>
            <person name="Kuo D.H."/>
            <person name="Larsson T."/>
            <person name="Lv J."/>
            <person name="Arendt D."/>
            <person name="Savage R."/>
            <person name="Osoegawa K."/>
            <person name="de Jong P."/>
            <person name="Grimwood J."/>
            <person name="Chapman J.A."/>
            <person name="Shapiro H."/>
            <person name="Aerts A."/>
            <person name="Otillar R.P."/>
            <person name="Terry A.Y."/>
            <person name="Boore J.L."/>
            <person name="Grigoriev I.V."/>
            <person name="Lindberg D.R."/>
            <person name="Seaver E.C."/>
            <person name="Weisblat D.A."/>
            <person name="Putnam N.H."/>
            <person name="Rokhsar D.S."/>
        </authorList>
    </citation>
    <scope>NUCLEOTIDE SEQUENCE [LARGE SCALE GENOMIC DNA]</scope>
</reference>
<evidence type="ECO:0000256" key="3">
    <source>
        <dbReference type="ARBA" id="ARBA00022737"/>
    </source>
</evidence>
<evidence type="ECO:0000256" key="8">
    <source>
        <dbReference type="PROSITE-ProRule" id="PRU00043"/>
    </source>
</evidence>
<feature type="signal peptide" evidence="9">
    <location>
        <begin position="1"/>
        <end position="22"/>
    </location>
</feature>
<evidence type="ECO:0000256" key="5">
    <source>
        <dbReference type="ARBA" id="ARBA00022989"/>
    </source>
</evidence>
<dbReference type="HOGENOM" id="CLU_746587_0_0_1"/>
<dbReference type="STRING" id="225164.V4AU92"/>
<dbReference type="CDD" id="cd11304">
    <property type="entry name" value="Cadherin_repeat"/>
    <property type="match status" value="3"/>
</dbReference>
<name>V4AU92_LOTGI</name>
<gene>
    <name evidence="11" type="ORF">LOTGIDRAFT_173039</name>
</gene>
<evidence type="ECO:0000313" key="12">
    <source>
        <dbReference type="Proteomes" id="UP000030746"/>
    </source>
</evidence>
<evidence type="ECO:0000256" key="2">
    <source>
        <dbReference type="ARBA" id="ARBA00022692"/>
    </source>
</evidence>
<keyword evidence="3" id="KW-0677">Repeat</keyword>
<evidence type="ECO:0000256" key="6">
    <source>
        <dbReference type="ARBA" id="ARBA00023136"/>
    </source>
</evidence>
<evidence type="ECO:0000256" key="1">
    <source>
        <dbReference type="ARBA" id="ARBA00004167"/>
    </source>
</evidence>
<dbReference type="OrthoDB" id="6102010at2759"/>
<feature type="domain" description="Cadherin" evidence="10">
    <location>
        <begin position="95"/>
        <end position="202"/>
    </location>
</feature>
<sequence>MEKSRILKQTLFLVCLIQISSSASPPVIAAFSSSEVSIAEDTRIETVLETISVTDNDVPPDPIVCNIKSSTPANGPFTVWKKDGETNMNERPTFTNLPANLTIKEDAPEGKVITVLSFTDPDPYQDIEPICSVWPASEKYKFTFESNSNKLKLADDINEPEPLDYETTNQYKITCILYDGYLYNEDAYVNLAVLDVNEEPIFKEESYSCSLYESEIGVSQCDLGLTVTDPDSDKLDLVLLSGNNSERFSLINNDKKLTFGINYDVDDNAMPTDVLLTAGAVDEHGLTGTTKIAITVKDVNDNTPEFTSSVTSFVVSETQELGALGTVTALDKDSGANGEVTYTVQGGSQALGYVSLVGDGGITYSSKYPQR</sequence>
<dbReference type="PROSITE" id="PS00232">
    <property type="entry name" value="CADHERIN_1"/>
    <property type="match status" value="1"/>
</dbReference>
<dbReference type="GeneID" id="20242269"/>
<keyword evidence="4 8" id="KW-0106">Calcium</keyword>
<keyword evidence="5" id="KW-1133">Transmembrane helix</keyword>
<dbReference type="PROSITE" id="PS50268">
    <property type="entry name" value="CADHERIN_2"/>
    <property type="match status" value="2"/>
</dbReference>
<dbReference type="PANTHER" id="PTHR24028:SF146">
    <property type="entry name" value="CADHERIN 96CB, ISOFORM D-RELATED"/>
    <property type="match status" value="1"/>
</dbReference>
<evidence type="ECO:0000259" key="10">
    <source>
        <dbReference type="PROSITE" id="PS50268"/>
    </source>
</evidence>
<proteinExistence type="predicted"/>
<evidence type="ECO:0000256" key="7">
    <source>
        <dbReference type="ARBA" id="ARBA00023180"/>
    </source>
</evidence>
<dbReference type="SMART" id="SM00112">
    <property type="entry name" value="CA"/>
    <property type="match status" value="2"/>
</dbReference>
<keyword evidence="9" id="KW-0732">Signal</keyword>
<dbReference type="PRINTS" id="PR00205">
    <property type="entry name" value="CADHERIN"/>
</dbReference>
<dbReference type="GO" id="GO:0005886">
    <property type="term" value="C:plasma membrane"/>
    <property type="evidence" value="ECO:0007669"/>
    <property type="project" value="InterPro"/>
</dbReference>
<evidence type="ECO:0000256" key="9">
    <source>
        <dbReference type="SAM" id="SignalP"/>
    </source>
</evidence>
<keyword evidence="12" id="KW-1185">Reference proteome</keyword>
<keyword evidence="7" id="KW-0325">Glycoprotein</keyword>
<dbReference type="GO" id="GO:0007156">
    <property type="term" value="P:homophilic cell adhesion via plasma membrane adhesion molecules"/>
    <property type="evidence" value="ECO:0007669"/>
    <property type="project" value="InterPro"/>
</dbReference>
<comment type="subcellular location">
    <subcellularLocation>
        <location evidence="1">Membrane</location>
        <topology evidence="1">Single-pass membrane protein</topology>
    </subcellularLocation>
</comment>
<accession>V4AU92</accession>
<feature type="chain" id="PRO_5004717515" description="Cadherin domain-containing protein" evidence="9">
    <location>
        <begin position="23"/>
        <end position="371"/>
    </location>
</feature>
<dbReference type="Gene3D" id="2.60.40.60">
    <property type="entry name" value="Cadherins"/>
    <property type="match status" value="3"/>
</dbReference>
<dbReference type="CTD" id="20242269"/>
<dbReference type="GO" id="GO:0005509">
    <property type="term" value="F:calcium ion binding"/>
    <property type="evidence" value="ECO:0007669"/>
    <property type="project" value="UniProtKB-UniRule"/>
</dbReference>
<evidence type="ECO:0000313" key="11">
    <source>
        <dbReference type="EMBL" id="ESP00848.1"/>
    </source>
</evidence>
<protein>
    <recommendedName>
        <fullName evidence="10">Cadherin domain-containing protein</fullName>
    </recommendedName>
</protein>
<dbReference type="InterPro" id="IPR002126">
    <property type="entry name" value="Cadherin-like_dom"/>
</dbReference>
<keyword evidence="6" id="KW-0472">Membrane</keyword>
<dbReference type="Proteomes" id="UP000030746">
    <property type="component" value="Unassembled WGS sequence"/>
</dbReference>
<dbReference type="InterPro" id="IPR050174">
    <property type="entry name" value="Protocadherin/Cadherin-CA"/>
</dbReference>
<dbReference type="EMBL" id="KB200650">
    <property type="protein sequence ID" value="ESP00848.1"/>
    <property type="molecule type" value="Genomic_DNA"/>
</dbReference>
<dbReference type="OMA" id="QINIRCT"/>
<organism evidence="11 12">
    <name type="scientific">Lottia gigantea</name>
    <name type="common">Giant owl limpet</name>
    <dbReference type="NCBI Taxonomy" id="225164"/>
    <lineage>
        <taxon>Eukaryota</taxon>
        <taxon>Metazoa</taxon>
        <taxon>Spiralia</taxon>
        <taxon>Lophotrochozoa</taxon>
        <taxon>Mollusca</taxon>
        <taxon>Gastropoda</taxon>
        <taxon>Patellogastropoda</taxon>
        <taxon>Lottioidea</taxon>
        <taxon>Lottiidae</taxon>
        <taxon>Lottia</taxon>
    </lineage>
</organism>
<dbReference type="SUPFAM" id="SSF49313">
    <property type="entry name" value="Cadherin-like"/>
    <property type="match status" value="3"/>
</dbReference>
<dbReference type="KEGG" id="lgi:LOTGIDRAFT_173039"/>